<dbReference type="GeneID" id="9094439"/>
<name>C1H7P6_PARBA</name>
<feature type="compositionally biased region" description="Basic and acidic residues" evidence="1">
    <location>
        <begin position="12"/>
        <end position="25"/>
    </location>
</feature>
<gene>
    <name evidence="2" type="ORF">PAAG_06787</name>
</gene>
<keyword evidence="3" id="KW-1185">Reference proteome</keyword>
<dbReference type="KEGG" id="pbl:PAAG_06787"/>
<dbReference type="RefSeq" id="XP_002791241.2">
    <property type="nucleotide sequence ID" value="XM_002791195.2"/>
</dbReference>
<proteinExistence type="predicted"/>
<dbReference type="AlphaFoldDB" id="C1H7P6"/>
<feature type="region of interest" description="Disordered" evidence="1">
    <location>
        <begin position="1"/>
        <end position="94"/>
    </location>
</feature>
<feature type="compositionally biased region" description="Polar residues" evidence="1">
    <location>
        <begin position="29"/>
        <end position="38"/>
    </location>
</feature>
<accession>C1H7P6</accession>
<protein>
    <submittedName>
        <fullName evidence="2">Uncharacterized protein</fullName>
    </submittedName>
</protein>
<dbReference type="HOGENOM" id="CLU_2027420_0_0_1"/>
<feature type="compositionally biased region" description="Polar residues" evidence="1">
    <location>
        <begin position="47"/>
        <end position="60"/>
    </location>
</feature>
<dbReference type="Proteomes" id="UP000002059">
    <property type="component" value="Partially assembled WGS sequence"/>
</dbReference>
<dbReference type="VEuPathDB" id="FungiDB:PAAG_06787"/>
<evidence type="ECO:0000256" key="1">
    <source>
        <dbReference type="SAM" id="MobiDB-lite"/>
    </source>
</evidence>
<evidence type="ECO:0000313" key="2">
    <source>
        <dbReference type="EMBL" id="EEH36369.2"/>
    </source>
</evidence>
<organism evidence="2 3">
    <name type="scientific">Paracoccidioides lutzii (strain ATCC MYA-826 / Pb01)</name>
    <name type="common">Paracoccidioides brasiliensis</name>
    <dbReference type="NCBI Taxonomy" id="502779"/>
    <lineage>
        <taxon>Eukaryota</taxon>
        <taxon>Fungi</taxon>
        <taxon>Dikarya</taxon>
        <taxon>Ascomycota</taxon>
        <taxon>Pezizomycotina</taxon>
        <taxon>Eurotiomycetes</taxon>
        <taxon>Eurotiomycetidae</taxon>
        <taxon>Onygenales</taxon>
        <taxon>Ajellomycetaceae</taxon>
        <taxon>Paracoccidioides</taxon>
    </lineage>
</organism>
<evidence type="ECO:0000313" key="3">
    <source>
        <dbReference type="Proteomes" id="UP000002059"/>
    </source>
</evidence>
<dbReference type="EMBL" id="KN294011">
    <property type="protein sequence ID" value="EEH36369.2"/>
    <property type="molecule type" value="Genomic_DNA"/>
</dbReference>
<sequence>MSDLPHVSSSELWKDPDCAKPRPTVELHTPNTDRQPNHGQHLPYQDSEASASGEQPSNTPKAIRFSSVRGSEVQGKHTFLNETPKPLKSTTTEPQSEFGLAIAYNGPCIANIGISPGDKPSY</sequence>
<reference evidence="2 3" key="1">
    <citation type="journal article" date="2011" name="PLoS Genet.">
        <title>Comparative genomic analysis of human fungal pathogens causing paracoccidioidomycosis.</title>
        <authorList>
            <person name="Desjardins C.A."/>
            <person name="Champion M.D."/>
            <person name="Holder J.W."/>
            <person name="Muszewska A."/>
            <person name="Goldberg J."/>
            <person name="Bailao A.M."/>
            <person name="Brigido M.M."/>
            <person name="Ferreira M.E."/>
            <person name="Garcia A.M."/>
            <person name="Grynberg M."/>
            <person name="Gujja S."/>
            <person name="Heiman D.I."/>
            <person name="Henn M.R."/>
            <person name="Kodira C.D."/>
            <person name="Leon-Narvaez H."/>
            <person name="Longo L.V."/>
            <person name="Ma L.J."/>
            <person name="Malavazi I."/>
            <person name="Matsuo A.L."/>
            <person name="Morais F.V."/>
            <person name="Pereira M."/>
            <person name="Rodriguez-Brito S."/>
            <person name="Sakthikumar S."/>
            <person name="Salem-Izacc S.M."/>
            <person name="Sykes S.M."/>
            <person name="Teixeira M.M."/>
            <person name="Vallejo M.C."/>
            <person name="Walter M.E."/>
            <person name="Yandava C."/>
            <person name="Young S."/>
            <person name="Zeng Q."/>
            <person name="Zucker J."/>
            <person name="Felipe M.S."/>
            <person name="Goldman G.H."/>
            <person name="Haas B.J."/>
            <person name="McEwen J.G."/>
            <person name="Nino-Vega G."/>
            <person name="Puccia R."/>
            <person name="San-Blas G."/>
            <person name="Soares C.M."/>
            <person name="Birren B.W."/>
            <person name="Cuomo C.A."/>
        </authorList>
    </citation>
    <scope>NUCLEOTIDE SEQUENCE [LARGE SCALE GENOMIC DNA]</scope>
    <source>
        <strain evidence="3">ATCC MYA-826 / Pb01</strain>
    </source>
</reference>